<feature type="region of interest" description="Disordered" evidence="2">
    <location>
        <begin position="46"/>
        <end position="168"/>
    </location>
</feature>
<keyword evidence="3" id="KW-0812">Transmembrane</keyword>
<proteinExistence type="predicted"/>
<evidence type="ECO:0000313" key="5">
    <source>
        <dbReference type="Proteomes" id="UP000502823"/>
    </source>
</evidence>
<feature type="region of interest" description="Disordered" evidence="2">
    <location>
        <begin position="556"/>
        <end position="588"/>
    </location>
</feature>
<evidence type="ECO:0000256" key="1">
    <source>
        <dbReference type="SAM" id="Coils"/>
    </source>
</evidence>
<dbReference type="GO" id="GO:0005789">
    <property type="term" value="C:endoplasmic reticulum membrane"/>
    <property type="evidence" value="ECO:0007669"/>
    <property type="project" value="TreeGrafter"/>
</dbReference>
<organism evidence="4 5">
    <name type="scientific">Coptotermes formosanus</name>
    <name type="common">Formosan subterranean termite</name>
    <dbReference type="NCBI Taxonomy" id="36987"/>
    <lineage>
        <taxon>Eukaryota</taxon>
        <taxon>Metazoa</taxon>
        <taxon>Ecdysozoa</taxon>
        <taxon>Arthropoda</taxon>
        <taxon>Hexapoda</taxon>
        <taxon>Insecta</taxon>
        <taxon>Pterygota</taxon>
        <taxon>Neoptera</taxon>
        <taxon>Polyneoptera</taxon>
        <taxon>Dictyoptera</taxon>
        <taxon>Blattodea</taxon>
        <taxon>Blattoidea</taxon>
        <taxon>Termitoidae</taxon>
        <taxon>Rhinotermitidae</taxon>
        <taxon>Coptotermes</taxon>
    </lineage>
</organism>
<feature type="transmembrane region" description="Helical" evidence="3">
    <location>
        <begin position="7"/>
        <end position="28"/>
    </location>
</feature>
<feature type="compositionally biased region" description="Low complexity" evidence="2">
    <location>
        <begin position="210"/>
        <end position="220"/>
    </location>
</feature>
<keyword evidence="1" id="KW-0175">Coiled coil</keyword>
<dbReference type="EMBL" id="BLKM01010615">
    <property type="protein sequence ID" value="GFG30772.1"/>
    <property type="molecule type" value="Genomic_DNA"/>
</dbReference>
<gene>
    <name evidence="4" type="ORF">Cfor_00168</name>
</gene>
<keyword evidence="3" id="KW-1133">Transmembrane helix</keyword>
<feature type="compositionally biased region" description="Basic and acidic residues" evidence="2">
    <location>
        <begin position="557"/>
        <end position="573"/>
    </location>
</feature>
<feature type="compositionally biased region" description="Basic and acidic residues" evidence="2">
    <location>
        <begin position="150"/>
        <end position="168"/>
    </location>
</feature>
<keyword evidence="5" id="KW-1185">Reference proteome</keyword>
<dbReference type="PANTHER" id="PTHR18939:SF4">
    <property type="entry name" value="RIBOSOME-BINDING PROTEIN 1"/>
    <property type="match status" value="1"/>
</dbReference>
<comment type="caution">
    <text evidence="4">The sequence shown here is derived from an EMBL/GenBank/DDBJ whole genome shotgun (WGS) entry which is preliminary data.</text>
</comment>
<accession>A0A6L2PHY3</accession>
<feature type="compositionally biased region" description="Basic and acidic residues" evidence="2">
    <location>
        <begin position="109"/>
        <end position="119"/>
    </location>
</feature>
<dbReference type="OrthoDB" id="5875463at2759"/>
<dbReference type="Gene3D" id="1.20.5.400">
    <property type="match status" value="1"/>
</dbReference>
<feature type="region of interest" description="Disordered" evidence="2">
    <location>
        <begin position="184"/>
        <end position="243"/>
    </location>
</feature>
<reference evidence="5" key="1">
    <citation type="submission" date="2020-01" db="EMBL/GenBank/DDBJ databases">
        <title>Draft genome sequence of the Termite Coptotermes fromosanus.</title>
        <authorList>
            <person name="Itakura S."/>
            <person name="Yosikawa Y."/>
            <person name="Umezawa K."/>
        </authorList>
    </citation>
    <scope>NUCLEOTIDE SEQUENCE [LARGE SCALE GENOMIC DNA]</scope>
</reference>
<evidence type="ECO:0008006" key="6">
    <source>
        <dbReference type="Google" id="ProtNLM"/>
    </source>
</evidence>
<feature type="coiled-coil region" evidence="1">
    <location>
        <begin position="732"/>
        <end position="961"/>
    </location>
</feature>
<dbReference type="AlphaFoldDB" id="A0A6L2PHY3"/>
<name>A0A6L2PHY3_COPFO</name>
<protein>
    <recommendedName>
        <fullName evidence="6">Ribosome receptor lysine/proline rich domain-containing protein</fullName>
    </recommendedName>
</protein>
<feature type="compositionally biased region" description="Polar residues" evidence="2">
    <location>
        <begin position="84"/>
        <end position="97"/>
    </location>
</feature>
<evidence type="ECO:0000313" key="4">
    <source>
        <dbReference type="EMBL" id="GFG30772.1"/>
    </source>
</evidence>
<feature type="compositionally biased region" description="Basic and acidic residues" evidence="2">
    <location>
        <begin position="72"/>
        <end position="83"/>
    </location>
</feature>
<evidence type="ECO:0000256" key="3">
    <source>
        <dbReference type="SAM" id="Phobius"/>
    </source>
</evidence>
<dbReference type="PANTHER" id="PTHR18939">
    <property type="entry name" value="RIBOSOME BINDING PROTEIN-1"/>
    <property type="match status" value="1"/>
</dbReference>
<dbReference type="InterPro" id="IPR040248">
    <property type="entry name" value="RRBP1"/>
</dbReference>
<feature type="compositionally biased region" description="Basic residues" evidence="2">
    <location>
        <begin position="60"/>
        <end position="71"/>
    </location>
</feature>
<sequence>MDIQTGLVYVGVVVLCAVVVFVSSMFGIKEKTYEEAIAEQRNMPGENLLLGRSGKDKIKDKKQKKAGKKVKEKPTEREKKHSEAVSSGAAQPSSQETPPMDLQEPETEVVNKRPPQEDKKKKKKEKVKPVPLNINEQSHVIEVSPVPANHLEETHPKGDQQLKQKGAKEDLIIKGGDTAVVDAAVQPSSAPEKVQTKQPTGKGDKKVDKATATAVQQEQTTPPPPSKDRNKKKRSELATLQQMSGDHDGVNVSLLEPLLRKAELSRSEIQILIDLLLNKQQGSAVGNSEWIEVSSFCFSYIYIYIFSQFSEDHLLLRKLQEEEGHAQEVLEQELHKQRQQLELHIAHLNESHQEAEAACKGQIGQLHGELQEQERISASLRAELQKLREGQMGRDGENKMLREQVSHLENQIRHFESQAAHLKESSDRAQELLRQNDDLHRIKTELERHVANARQREATLQREFDTLHEEVEKLEEKCASYNEIKSEVSHLKSENEQLLTQVTKGKDVQADVQRLHEENEHLRSQLLSFSQLEEEAQQLREENESLAAQVTAMIERPAAEGRENGDPEEKQAASEDEDVTQQPSTVKQKEQLLEKLSDELKQKDSLVESLKSEINTHKTEISKLNEDLESQRRKNNDLRTKNWKAMEALSVTEKSLESKVKLVSEISNKVRTEEQIAAKEVLQRIFPDIRIEDNKAHEVWVERFESSAKSLVSQWETQSKVGSVSEHQASMLREAEKQNSQLQGTVAHYKKIIEETEGMLNKLQNHVEQEEERWRQQLQMKDSELEAIREENDQLQQSLEQVTEDNDQLQESLEKLQRTEEAASEVCGMEFAFRCIQKSLPCITSEMQSKLQELQEKLQAEEAEKTKLVHKCEEIQNSCDRLKDQLNSNLQQQHEEEEKDCLVLQLKTEQDKNHDLTEEVIKLRSLVQIGEDALNQKQQQVQQLQQQVDNFHHQLGDLESTQATKYSENYMRYGSRKKTSGFAHNAGDLDAQQHHLENLKSRCIAELNANVKL</sequence>
<feature type="coiled-coil region" evidence="1">
    <location>
        <begin position="331"/>
        <end position="556"/>
    </location>
</feature>
<dbReference type="InParanoid" id="A0A6L2PHY3"/>
<dbReference type="Proteomes" id="UP000502823">
    <property type="component" value="Unassembled WGS sequence"/>
</dbReference>
<evidence type="ECO:0000256" key="2">
    <source>
        <dbReference type="SAM" id="MobiDB-lite"/>
    </source>
</evidence>
<keyword evidence="3" id="KW-0472">Membrane</keyword>